<organism evidence="1 2">
    <name type="scientific">Austropuccinia psidii MF-1</name>
    <dbReference type="NCBI Taxonomy" id="1389203"/>
    <lineage>
        <taxon>Eukaryota</taxon>
        <taxon>Fungi</taxon>
        <taxon>Dikarya</taxon>
        <taxon>Basidiomycota</taxon>
        <taxon>Pucciniomycotina</taxon>
        <taxon>Pucciniomycetes</taxon>
        <taxon>Pucciniales</taxon>
        <taxon>Sphaerophragmiaceae</taxon>
        <taxon>Austropuccinia</taxon>
    </lineage>
</organism>
<reference evidence="1" key="1">
    <citation type="submission" date="2021-03" db="EMBL/GenBank/DDBJ databases">
        <title>Draft genome sequence of rust myrtle Austropuccinia psidii MF-1, a brazilian biotype.</title>
        <authorList>
            <person name="Quecine M.C."/>
            <person name="Pachon D.M.R."/>
            <person name="Bonatelli M.L."/>
            <person name="Correr F.H."/>
            <person name="Franceschini L.M."/>
            <person name="Leite T.F."/>
            <person name="Margarido G.R.A."/>
            <person name="Almeida C.A."/>
            <person name="Ferrarezi J.A."/>
            <person name="Labate C.A."/>
        </authorList>
    </citation>
    <scope>NUCLEOTIDE SEQUENCE</scope>
    <source>
        <strain evidence="1">MF-1</strain>
    </source>
</reference>
<proteinExistence type="predicted"/>
<evidence type="ECO:0000313" key="1">
    <source>
        <dbReference type="EMBL" id="MBW0469026.1"/>
    </source>
</evidence>
<evidence type="ECO:0000313" key="2">
    <source>
        <dbReference type="Proteomes" id="UP000765509"/>
    </source>
</evidence>
<sequence>MWKRACGTAAKLIVEAKEYIKQSRGYTHRAILQENPVFPVNLVKPYFQTGEDKFRSRKKTTTPPDIVEVEDSPRPVKMIIKARLIRLNSKDQKQCLVKFQNQTSDKEKWLAENAIPDTNLHLRRFRDCRRTEKSHK</sequence>
<dbReference type="Proteomes" id="UP000765509">
    <property type="component" value="Unassembled WGS sequence"/>
</dbReference>
<name>A0A9Q3BQF2_9BASI</name>
<protein>
    <submittedName>
        <fullName evidence="1">Uncharacterized protein</fullName>
    </submittedName>
</protein>
<accession>A0A9Q3BQF2</accession>
<gene>
    <name evidence="1" type="ORF">O181_008741</name>
</gene>
<keyword evidence="2" id="KW-1185">Reference proteome</keyword>
<dbReference type="AlphaFoldDB" id="A0A9Q3BQF2"/>
<dbReference type="EMBL" id="AVOT02002057">
    <property type="protein sequence ID" value="MBW0469026.1"/>
    <property type="molecule type" value="Genomic_DNA"/>
</dbReference>
<comment type="caution">
    <text evidence="1">The sequence shown here is derived from an EMBL/GenBank/DDBJ whole genome shotgun (WGS) entry which is preliminary data.</text>
</comment>